<dbReference type="InterPro" id="IPR027417">
    <property type="entry name" value="P-loop_NTPase"/>
</dbReference>
<comment type="similarity">
    <text evidence="3">Belongs to the DEAD box helicase family. DEAH subfamily. DDX11/CHL1 sub-subfamily.</text>
</comment>
<proteinExistence type="inferred from homology"/>
<dbReference type="InterPro" id="IPR013020">
    <property type="entry name" value="Rad3/Chl1-like"/>
</dbReference>
<evidence type="ECO:0000256" key="11">
    <source>
        <dbReference type="ARBA" id="ARBA00023004"/>
    </source>
</evidence>
<feature type="compositionally biased region" description="Basic and acidic residues" evidence="22">
    <location>
        <begin position="77"/>
        <end position="89"/>
    </location>
</feature>
<gene>
    <name evidence="24" type="ORF">A7U60_g8739</name>
</gene>
<keyword evidence="25" id="KW-1185">Reference proteome</keyword>
<reference evidence="24" key="1">
    <citation type="submission" date="2016-06" db="EMBL/GenBank/DDBJ databases">
        <title>Draft Genome sequence of the fungus Inonotus baumii.</title>
        <authorList>
            <person name="Zhu H."/>
            <person name="Lin W."/>
        </authorList>
    </citation>
    <scope>NUCLEOTIDE SEQUENCE</scope>
    <source>
        <strain evidence="24">821</strain>
    </source>
</reference>
<feature type="compositionally biased region" description="Basic residues" evidence="22">
    <location>
        <begin position="90"/>
        <end position="103"/>
    </location>
</feature>
<comment type="caution">
    <text evidence="24">The sequence shown here is derived from an EMBL/GenBank/DDBJ whole genome shotgun (WGS) entry which is preliminary data.</text>
</comment>
<dbReference type="PANTHER" id="PTHR11472:SF41">
    <property type="entry name" value="ATP-DEPENDENT DNA HELICASE DDX11-RELATED"/>
    <property type="match status" value="1"/>
</dbReference>
<dbReference type="GO" id="GO:0003677">
    <property type="term" value="F:DNA binding"/>
    <property type="evidence" value="ECO:0007669"/>
    <property type="project" value="InterPro"/>
</dbReference>
<comment type="cofactor">
    <cofactor evidence="1">
        <name>[4Fe-4S] cluster</name>
        <dbReference type="ChEBI" id="CHEBI:49883"/>
    </cofactor>
</comment>
<evidence type="ECO:0000256" key="18">
    <source>
        <dbReference type="ARBA" id="ARBA00044998"/>
    </source>
</evidence>
<keyword evidence="12" id="KW-0411">Iron-sulfur</keyword>
<evidence type="ECO:0000256" key="7">
    <source>
        <dbReference type="ARBA" id="ARBA00022741"/>
    </source>
</evidence>
<dbReference type="EMBL" id="LNZH02000216">
    <property type="protein sequence ID" value="OCB84068.1"/>
    <property type="molecule type" value="Genomic_DNA"/>
</dbReference>
<keyword evidence="13" id="KW-0413">Isomerase</keyword>
<evidence type="ECO:0000256" key="8">
    <source>
        <dbReference type="ARBA" id="ARBA00022801"/>
    </source>
</evidence>
<dbReference type="FunFam" id="3.40.50.300:FF:001372">
    <property type="entry name" value="ATP-dependent DNA helicase chl1"/>
    <property type="match status" value="1"/>
</dbReference>
<evidence type="ECO:0000256" key="17">
    <source>
        <dbReference type="ARBA" id="ARBA00044969"/>
    </source>
</evidence>
<dbReference type="GO" id="GO:0005634">
    <property type="term" value="C:nucleus"/>
    <property type="evidence" value="ECO:0007669"/>
    <property type="project" value="UniProtKB-SubCell"/>
</dbReference>
<keyword evidence="11" id="KW-0408">Iron</keyword>
<evidence type="ECO:0000256" key="2">
    <source>
        <dbReference type="ARBA" id="ARBA00004123"/>
    </source>
</evidence>
<dbReference type="InterPro" id="IPR010614">
    <property type="entry name" value="RAD3-like_helicase_DEAD"/>
</dbReference>
<evidence type="ECO:0000256" key="22">
    <source>
        <dbReference type="SAM" id="MobiDB-lite"/>
    </source>
</evidence>
<comment type="catalytic activity">
    <reaction evidence="21">
        <text>ATP + H2O = ADP + phosphate + H(+)</text>
        <dbReference type="Rhea" id="RHEA:13065"/>
        <dbReference type="ChEBI" id="CHEBI:15377"/>
        <dbReference type="ChEBI" id="CHEBI:15378"/>
        <dbReference type="ChEBI" id="CHEBI:30616"/>
        <dbReference type="ChEBI" id="CHEBI:43474"/>
        <dbReference type="ChEBI" id="CHEBI:456216"/>
        <dbReference type="EC" id="5.6.2.3"/>
    </reaction>
</comment>
<evidence type="ECO:0000256" key="5">
    <source>
        <dbReference type="ARBA" id="ARBA00017386"/>
    </source>
</evidence>
<dbReference type="AlphaFoldDB" id="A0A9Q5HQF5"/>
<evidence type="ECO:0000256" key="9">
    <source>
        <dbReference type="ARBA" id="ARBA00022806"/>
    </source>
</evidence>
<dbReference type="Gene3D" id="3.40.50.300">
    <property type="entry name" value="P-loop containing nucleotide triphosphate hydrolases"/>
    <property type="match status" value="2"/>
</dbReference>
<dbReference type="CDD" id="cd18788">
    <property type="entry name" value="SF2_C_XPD"/>
    <property type="match status" value="1"/>
</dbReference>
<evidence type="ECO:0000256" key="10">
    <source>
        <dbReference type="ARBA" id="ARBA00022840"/>
    </source>
</evidence>
<keyword evidence="7" id="KW-0547">Nucleotide-binding</keyword>
<organism evidence="24 25">
    <name type="scientific">Sanghuangporus baumii</name>
    <name type="common">Phellinus baumii</name>
    <dbReference type="NCBI Taxonomy" id="108892"/>
    <lineage>
        <taxon>Eukaryota</taxon>
        <taxon>Fungi</taxon>
        <taxon>Dikarya</taxon>
        <taxon>Basidiomycota</taxon>
        <taxon>Agaricomycotina</taxon>
        <taxon>Agaricomycetes</taxon>
        <taxon>Hymenochaetales</taxon>
        <taxon>Hymenochaetaceae</taxon>
        <taxon>Sanghuangporus</taxon>
    </lineage>
</organism>
<evidence type="ECO:0000256" key="19">
    <source>
        <dbReference type="ARBA" id="ARBA00045008"/>
    </source>
</evidence>
<dbReference type="PANTHER" id="PTHR11472">
    <property type="entry name" value="DNA REPAIR DEAD HELICASE RAD3/XP-D SUBFAMILY MEMBER"/>
    <property type="match status" value="1"/>
</dbReference>
<dbReference type="GO" id="GO:0046872">
    <property type="term" value="F:metal ion binding"/>
    <property type="evidence" value="ECO:0007669"/>
    <property type="project" value="UniProtKB-KW"/>
</dbReference>
<dbReference type="GO" id="GO:0043139">
    <property type="term" value="F:5'-3' DNA helicase activity"/>
    <property type="evidence" value="ECO:0007669"/>
    <property type="project" value="UniProtKB-EC"/>
</dbReference>
<evidence type="ECO:0000256" key="4">
    <source>
        <dbReference type="ARBA" id="ARBA00016387"/>
    </source>
</evidence>
<dbReference type="InterPro" id="IPR014013">
    <property type="entry name" value="Helic_SF1/SF2_ATP-bd_DinG/Rad3"/>
</dbReference>
<dbReference type="GO" id="GO:0005524">
    <property type="term" value="F:ATP binding"/>
    <property type="evidence" value="ECO:0007669"/>
    <property type="project" value="UniProtKB-KW"/>
</dbReference>
<dbReference type="SMART" id="SM00488">
    <property type="entry name" value="DEXDc2"/>
    <property type="match status" value="1"/>
</dbReference>
<evidence type="ECO:0000256" key="16">
    <source>
        <dbReference type="ARBA" id="ARBA00029709"/>
    </source>
</evidence>
<comment type="subcellular location">
    <subcellularLocation>
        <location evidence="2">Nucleus</location>
    </subcellularLocation>
</comment>
<dbReference type="PROSITE" id="PS51193">
    <property type="entry name" value="HELICASE_ATP_BIND_2"/>
    <property type="match status" value="1"/>
</dbReference>
<dbReference type="GO" id="GO:0006139">
    <property type="term" value="P:nucleobase-containing compound metabolic process"/>
    <property type="evidence" value="ECO:0007669"/>
    <property type="project" value="InterPro"/>
</dbReference>
<feature type="compositionally biased region" description="Acidic residues" evidence="22">
    <location>
        <begin position="107"/>
        <end position="120"/>
    </location>
</feature>
<feature type="region of interest" description="Disordered" evidence="22">
    <location>
        <begin position="77"/>
        <end position="137"/>
    </location>
</feature>
<dbReference type="Pfam" id="PF13307">
    <property type="entry name" value="Helicase_C_2"/>
    <property type="match status" value="1"/>
</dbReference>
<keyword evidence="10" id="KW-0067">ATP-binding</keyword>
<keyword evidence="6" id="KW-0479">Metal-binding</keyword>
<dbReference type="GO" id="GO:0051536">
    <property type="term" value="F:iron-sulfur cluster binding"/>
    <property type="evidence" value="ECO:0007669"/>
    <property type="project" value="UniProtKB-KW"/>
</dbReference>
<comment type="function">
    <text evidence="20">ATP-dependent DNA helicase important for chromosome transmission and normal cell cycle progression in G(2)/M. May have a role in changing DNA topology to allow the loading of proteins involved in maintaining sister chromatid cohesion in the vicinity of the centromeres. Has a specific role in chromosome segregation during meiosis II.</text>
</comment>
<evidence type="ECO:0000256" key="3">
    <source>
        <dbReference type="ARBA" id="ARBA00008435"/>
    </source>
</evidence>
<dbReference type="Pfam" id="PF06733">
    <property type="entry name" value="DEAD_2"/>
    <property type="match status" value="1"/>
</dbReference>
<dbReference type="GO" id="GO:0034085">
    <property type="term" value="P:establishment of sister chromatid cohesion"/>
    <property type="evidence" value="ECO:0007669"/>
    <property type="project" value="TreeGrafter"/>
</dbReference>
<dbReference type="EC" id="5.6.2.3" evidence="17"/>
<accession>A0A9Q5HQF5</accession>
<name>A0A9Q5HQF5_SANBA</name>
<dbReference type="InterPro" id="IPR006554">
    <property type="entry name" value="Helicase-like_DEXD_c2"/>
</dbReference>
<evidence type="ECO:0000256" key="1">
    <source>
        <dbReference type="ARBA" id="ARBA00001966"/>
    </source>
</evidence>
<dbReference type="OrthoDB" id="267079at2759"/>
<dbReference type="Proteomes" id="UP000757232">
    <property type="component" value="Unassembled WGS sequence"/>
</dbReference>
<evidence type="ECO:0000256" key="13">
    <source>
        <dbReference type="ARBA" id="ARBA00023235"/>
    </source>
</evidence>
<evidence type="ECO:0000256" key="20">
    <source>
        <dbReference type="ARBA" id="ARBA00045702"/>
    </source>
</evidence>
<keyword evidence="9 24" id="KW-0347">Helicase</keyword>
<keyword evidence="8" id="KW-0378">Hydrolase</keyword>
<keyword evidence="15" id="KW-0131">Cell cycle</keyword>
<evidence type="ECO:0000256" key="14">
    <source>
        <dbReference type="ARBA" id="ARBA00023242"/>
    </source>
</evidence>
<evidence type="ECO:0000313" key="24">
    <source>
        <dbReference type="EMBL" id="OCB84068.1"/>
    </source>
</evidence>
<evidence type="ECO:0000256" key="6">
    <source>
        <dbReference type="ARBA" id="ARBA00022723"/>
    </source>
</evidence>
<protein>
    <recommendedName>
        <fullName evidence="5">ATP-dependent DNA helicase CHL1</fullName>
        <ecNumber evidence="17">5.6.2.3</ecNumber>
    </recommendedName>
    <alternativeName>
        <fullName evidence="4">ATP-dependent DNA helicase chl1</fullName>
    </alternativeName>
    <alternativeName>
        <fullName evidence="16">Chromosome loss protein 1</fullName>
    </alternativeName>
    <alternativeName>
        <fullName evidence="18 19">DNA 5'-3' helicase CHL1</fullName>
    </alternativeName>
</protein>
<dbReference type="NCBIfam" id="TIGR00604">
    <property type="entry name" value="rad3"/>
    <property type="match status" value="1"/>
</dbReference>
<evidence type="ECO:0000256" key="21">
    <source>
        <dbReference type="ARBA" id="ARBA00048954"/>
    </source>
</evidence>
<dbReference type="InterPro" id="IPR045028">
    <property type="entry name" value="DinG/Rad3-like"/>
</dbReference>
<evidence type="ECO:0000256" key="12">
    <source>
        <dbReference type="ARBA" id="ARBA00023014"/>
    </source>
</evidence>
<dbReference type="InterPro" id="IPR006555">
    <property type="entry name" value="ATP-dep_Helicase_C"/>
</dbReference>
<evidence type="ECO:0000259" key="23">
    <source>
        <dbReference type="PROSITE" id="PS51193"/>
    </source>
</evidence>
<dbReference type="GO" id="GO:0016818">
    <property type="term" value="F:hydrolase activity, acting on acid anhydrides, in phosphorus-containing anhydrides"/>
    <property type="evidence" value="ECO:0007669"/>
    <property type="project" value="InterPro"/>
</dbReference>
<evidence type="ECO:0000256" key="15">
    <source>
        <dbReference type="ARBA" id="ARBA00023306"/>
    </source>
</evidence>
<keyword evidence="14" id="KW-0539">Nucleus</keyword>
<feature type="domain" description="Helicase ATP-binding" evidence="23">
    <location>
        <begin position="18"/>
        <end position="366"/>
    </location>
</feature>
<sequence>MYIVYSGKMDGVKLSVPEQFRAFPFEQPYPIQKDFMRHVYSAIENHPEWVIVQTLERLKNEIETEELDLQQYLADLREKEESSRREHARVTKRPRICSPRGRKHNDPDDESLLPDSESSDAQEGLIPPLSNDRTNRLLPSPTKIFFASRTHSQLSQVIRELLALKPIPGVPDGLEEDSIDPCHLASRPPRFPRSVSLASRNHLCINEQLRTRTVDLDEGCRQLLSGRREERCPYLPPLGEEHRLDDFRDRILASPKDIEDLVIAGKDMKLCPYFGSRSAIASAELVTLPYNLLLHEQSRKALDINVQDQIVIIDEAHNLIDALLQLHTIELSVSMLQAAIEQLTAYLSRFRTRLNSTNSVQLKRLILFLLALHQFVESRSAAHNSVTSVSEFVESLGNKVNGINLHELQSYLTTSKVDIHAMTQGVASDTINTQIARKVSRYSEKRQYIDKEDNSDVRGASLLPLHTVEAFISKLTNHIEDGVITVAENQFVSRGKTIKYQHLNPATYFECIARSARSVILAGGTMSPVSDMALQLFPNIAREQLTVFSCGHVIPRANLLCLVLGTGPRGRDLEFRFKDREDKSLNQKIDDLGQCLFNLASVCPNGAVVFFPSYAFLDKVKRVWNTNGLLSRIRQKKQLFYEPHANAEVDDILQQYALACNETFRTSRGAMLFAVVGAKLSEGLNFADELARAVVLVGIPYPNIASPELKERMKYMRKHKQTTSDKEVDPGNELYENLAMRAVNQSIGRAIRHQNDWSTLILVDKRYSSQKVQAKLPGWICQDIAVPESFGQAMKSLGEFYRSKRP</sequence>
<evidence type="ECO:0000313" key="25">
    <source>
        <dbReference type="Proteomes" id="UP000757232"/>
    </source>
</evidence>
<dbReference type="SMART" id="SM00491">
    <property type="entry name" value="HELICc2"/>
    <property type="match status" value="1"/>
</dbReference>